<name>Q00F07_HV1</name>
<dbReference type="EMBL" id="DQ853443">
    <property type="protein sequence ID" value="ABI79843.1"/>
    <property type="molecule type" value="Genomic_RNA"/>
</dbReference>
<dbReference type="InterPro" id="IPR012344">
    <property type="entry name" value="Matrix_HIV/RSV_N"/>
</dbReference>
<organismHost>
    <name type="scientific">Homo sapiens</name>
    <name type="common">Human</name>
    <dbReference type="NCBI Taxonomy" id="9606"/>
</organismHost>
<feature type="domain" description="Immunodeficiency lentiviral matrix N-terminal" evidence="1">
    <location>
        <begin position="2"/>
        <end position="28"/>
    </location>
</feature>
<dbReference type="InterPro" id="IPR010999">
    <property type="entry name" value="Retrovr_matrix"/>
</dbReference>
<sequence>MGARASTLSGGELDRWEKIRLRPGGRKNISSNI</sequence>
<evidence type="ECO:0000313" key="2">
    <source>
        <dbReference type="EMBL" id="ABI79843.1"/>
    </source>
</evidence>
<gene>
    <name evidence="2" type="primary">gag</name>
</gene>
<dbReference type="InterPro" id="IPR000071">
    <property type="entry name" value="Lentvrl_matrix_N"/>
</dbReference>
<accession>Q00F07</accession>
<dbReference type="PRINTS" id="PR00234">
    <property type="entry name" value="HIV1MATRIX"/>
</dbReference>
<dbReference type="SUPFAM" id="SSF47836">
    <property type="entry name" value="Retroviral matrix proteins"/>
    <property type="match status" value="1"/>
</dbReference>
<proteinExistence type="predicted"/>
<evidence type="ECO:0000313" key="3">
    <source>
        <dbReference type="Proteomes" id="UP000125763"/>
    </source>
</evidence>
<dbReference type="Gene3D" id="1.10.150.90">
    <property type="entry name" value="Immunodeficiency lentiviruses, gag gene matrix protein p17"/>
    <property type="match status" value="1"/>
</dbReference>
<dbReference type="Pfam" id="PF00540">
    <property type="entry name" value="Gag_p17"/>
    <property type="match status" value="1"/>
</dbReference>
<reference evidence="2 3" key="1">
    <citation type="journal article" date="2006" name="J. Virol.">
        <title>Selection on the human immunodeficiency virus type 1 proteome following primary infection.</title>
        <authorList>
            <person name="Liu Y."/>
            <person name="McNevin J."/>
            <person name="Cao J."/>
            <person name="Zhao H."/>
            <person name="Genowati I."/>
            <person name="Wong K."/>
            <person name="McLaughlin S."/>
            <person name="McSweyn M.D."/>
            <person name="Diem K."/>
            <person name="Stevens C.E."/>
            <person name="Maenza J."/>
            <person name="He H."/>
            <person name="Nickle D.C."/>
            <person name="Shriner D."/>
            <person name="Holte S.E."/>
            <person name="Collier A.C."/>
            <person name="Corey L."/>
            <person name="McElrath M.J."/>
            <person name="Mullins J.I."/>
        </authorList>
    </citation>
    <scope>NUCLEOTIDE SEQUENCE [LARGE SCALE GENOMIC DNA]</scope>
    <source>
        <strain evidence="2">14181.1</strain>
    </source>
</reference>
<evidence type="ECO:0000259" key="1">
    <source>
        <dbReference type="Pfam" id="PF00540"/>
    </source>
</evidence>
<dbReference type="Proteomes" id="UP000125763">
    <property type="component" value="Genome"/>
</dbReference>
<protein>
    <submittedName>
        <fullName evidence="2">Gag protein</fullName>
    </submittedName>
</protein>
<dbReference type="GO" id="GO:0005198">
    <property type="term" value="F:structural molecule activity"/>
    <property type="evidence" value="ECO:0007669"/>
    <property type="project" value="InterPro"/>
</dbReference>
<organism evidence="2 3">
    <name type="scientific">Human immunodeficiency virus type 1</name>
    <name type="common">HIV-1</name>
    <dbReference type="NCBI Taxonomy" id="11676"/>
    <lineage>
        <taxon>Viruses</taxon>
        <taxon>Riboviria</taxon>
        <taxon>Pararnavirae</taxon>
        <taxon>Artverviricota</taxon>
        <taxon>Revtraviricetes</taxon>
        <taxon>Ortervirales</taxon>
        <taxon>Retroviridae</taxon>
        <taxon>Orthoretrovirinae</taxon>
        <taxon>Lentivirus</taxon>
        <taxon>Lentivirus humimdef1</taxon>
    </lineage>
</organism>